<sequence>MSIGVKSLYQLIAANVLMALIGVFKFNTLPPQIPLFYSKPVGEDQLTDTWFILILPLFMNLLFFLNKFIFGRFFREDTFVQKIFYYLNLFLLAGFTLIFAKIIFLVT</sequence>
<accession>A0A1F7IAQ6</accession>
<feature type="transmembrane region" description="Helical" evidence="1">
    <location>
        <begin position="83"/>
        <end position="106"/>
    </location>
</feature>
<keyword evidence="1" id="KW-0812">Transmembrane</keyword>
<gene>
    <name evidence="2" type="ORF">A3A74_01805</name>
</gene>
<keyword evidence="1" id="KW-1133">Transmembrane helix</keyword>
<organism evidence="2 3">
    <name type="scientific">Candidatus Roizmanbacteria bacterium RIFCSPLOWO2_01_FULL_35_13</name>
    <dbReference type="NCBI Taxonomy" id="1802055"/>
    <lineage>
        <taxon>Bacteria</taxon>
        <taxon>Candidatus Roizmaniibacteriota</taxon>
    </lineage>
</organism>
<keyword evidence="1" id="KW-0472">Membrane</keyword>
<feature type="transmembrane region" description="Helical" evidence="1">
    <location>
        <begin position="7"/>
        <end position="29"/>
    </location>
</feature>
<name>A0A1F7IAQ6_9BACT</name>
<dbReference type="AlphaFoldDB" id="A0A1F7IAQ6"/>
<evidence type="ECO:0000313" key="3">
    <source>
        <dbReference type="Proteomes" id="UP000179270"/>
    </source>
</evidence>
<comment type="caution">
    <text evidence="2">The sequence shown here is derived from an EMBL/GenBank/DDBJ whole genome shotgun (WGS) entry which is preliminary data.</text>
</comment>
<proteinExistence type="predicted"/>
<evidence type="ECO:0000256" key="1">
    <source>
        <dbReference type="SAM" id="Phobius"/>
    </source>
</evidence>
<protein>
    <recommendedName>
        <fullName evidence="4">DUF1648 domain-containing protein</fullName>
    </recommendedName>
</protein>
<feature type="transmembrane region" description="Helical" evidence="1">
    <location>
        <begin position="49"/>
        <end position="71"/>
    </location>
</feature>
<evidence type="ECO:0008006" key="4">
    <source>
        <dbReference type="Google" id="ProtNLM"/>
    </source>
</evidence>
<reference evidence="2 3" key="1">
    <citation type="journal article" date="2016" name="Nat. Commun.">
        <title>Thousands of microbial genomes shed light on interconnected biogeochemical processes in an aquifer system.</title>
        <authorList>
            <person name="Anantharaman K."/>
            <person name="Brown C.T."/>
            <person name="Hug L.A."/>
            <person name="Sharon I."/>
            <person name="Castelle C.J."/>
            <person name="Probst A.J."/>
            <person name="Thomas B.C."/>
            <person name="Singh A."/>
            <person name="Wilkins M.J."/>
            <person name="Karaoz U."/>
            <person name="Brodie E.L."/>
            <person name="Williams K.H."/>
            <person name="Hubbard S.S."/>
            <person name="Banfield J.F."/>
        </authorList>
    </citation>
    <scope>NUCLEOTIDE SEQUENCE [LARGE SCALE GENOMIC DNA]</scope>
</reference>
<evidence type="ECO:0000313" key="2">
    <source>
        <dbReference type="EMBL" id="OGK40420.1"/>
    </source>
</evidence>
<dbReference type="Proteomes" id="UP000179270">
    <property type="component" value="Unassembled WGS sequence"/>
</dbReference>
<dbReference type="STRING" id="1802055.A3A74_01805"/>
<dbReference type="EMBL" id="MGAF01000033">
    <property type="protein sequence ID" value="OGK40420.1"/>
    <property type="molecule type" value="Genomic_DNA"/>
</dbReference>